<dbReference type="PANTHER" id="PTHR30146">
    <property type="entry name" value="LACI-RELATED TRANSCRIPTIONAL REPRESSOR"/>
    <property type="match status" value="1"/>
</dbReference>
<evidence type="ECO:0000256" key="2">
    <source>
        <dbReference type="ARBA" id="ARBA00023125"/>
    </source>
</evidence>
<dbReference type="SUPFAM" id="SSF47413">
    <property type="entry name" value="lambda repressor-like DNA-binding domains"/>
    <property type="match status" value="1"/>
</dbReference>
<organism evidence="5 6">
    <name type="scientific">Gryllotalpicola kribbensis</name>
    <dbReference type="NCBI Taxonomy" id="993084"/>
    <lineage>
        <taxon>Bacteria</taxon>
        <taxon>Bacillati</taxon>
        <taxon>Actinomycetota</taxon>
        <taxon>Actinomycetes</taxon>
        <taxon>Micrococcales</taxon>
        <taxon>Microbacteriaceae</taxon>
        <taxon>Gryllotalpicola</taxon>
    </lineage>
</organism>
<dbReference type="SMART" id="SM00354">
    <property type="entry name" value="HTH_LACI"/>
    <property type="match status" value="1"/>
</dbReference>
<dbReference type="EMBL" id="BAABBX010000015">
    <property type="protein sequence ID" value="GAA4191660.1"/>
    <property type="molecule type" value="Genomic_DNA"/>
</dbReference>
<feature type="domain" description="HTH lacI-type" evidence="4">
    <location>
        <begin position="2"/>
        <end position="56"/>
    </location>
</feature>
<dbReference type="Pfam" id="PF00356">
    <property type="entry name" value="LacI"/>
    <property type="match status" value="1"/>
</dbReference>
<proteinExistence type="predicted"/>
<protein>
    <submittedName>
        <fullName evidence="5">LacI family DNA-binding transcriptional regulator</fullName>
    </submittedName>
</protein>
<dbReference type="Gene3D" id="1.10.260.40">
    <property type="entry name" value="lambda repressor-like DNA-binding domains"/>
    <property type="match status" value="1"/>
</dbReference>
<keyword evidence="2 5" id="KW-0238">DNA-binding</keyword>
<gene>
    <name evidence="5" type="ORF">GCM10022288_22810</name>
</gene>
<dbReference type="Pfam" id="PF13377">
    <property type="entry name" value="Peripla_BP_3"/>
    <property type="match status" value="1"/>
</dbReference>
<evidence type="ECO:0000313" key="6">
    <source>
        <dbReference type="Proteomes" id="UP001500213"/>
    </source>
</evidence>
<keyword evidence="3" id="KW-0804">Transcription</keyword>
<keyword evidence="1" id="KW-0805">Transcription regulation</keyword>
<dbReference type="InterPro" id="IPR010982">
    <property type="entry name" value="Lambda_DNA-bd_dom_sf"/>
</dbReference>
<evidence type="ECO:0000256" key="1">
    <source>
        <dbReference type="ARBA" id="ARBA00023015"/>
    </source>
</evidence>
<dbReference type="PROSITE" id="PS50932">
    <property type="entry name" value="HTH_LACI_2"/>
    <property type="match status" value="1"/>
</dbReference>
<dbReference type="CDD" id="cd01392">
    <property type="entry name" value="HTH_LacI"/>
    <property type="match status" value="1"/>
</dbReference>
<dbReference type="GO" id="GO:0003677">
    <property type="term" value="F:DNA binding"/>
    <property type="evidence" value="ECO:0007669"/>
    <property type="project" value="UniProtKB-KW"/>
</dbReference>
<comment type="caution">
    <text evidence="5">The sequence shown here is derived from an EMBL/GenBank/DDBJ whole genome shotgun (WGS) entry which is preliminary data.</text>
</comment>
<evidence type="ECO:0000259" key="4">
    <source>
        <dbReference type="PROSITE" id="PS50932"/>
    </source>
</evidence>
<dbReference type="Proteomes" id="UP001500213">
    <property type="component" value="Unassembled WGS sequence"/>
</dbReference>
<keyword evidence="6" id="KW-1185">Reference proteome</keyword>
<evidence type="ECO:0000256" key="3">
    <source>
        <dbReference type="ARBA" id="ARBA00023163"/>
    </source>
</evidence>
<name>A0ABP8AVT3_9MICO</name>
<dbReference type="InterPro" id="IPR000843">
    <property type="entry name" value="HTH_LacI"/>
</dbReference>
<accession>A0ABP8AVT3</accession>
<dbReference type="SUPFAM" id="SSF53822">
    <property type="entry name" value="Periplasmic binding protein-like I"/>
    <property type="match status" value="1"/>
</dbReference>
<dbReference type="InterPro" id="IPR046335">
    <property type="entry name" value="LacI/GalR-like_sensor"/>
</dbReference>
<dbReference type="Gene3D" id="3.40.50.2300">
    <property type="match status" value="2"/>
</dbReference>
<evidence type="ECO:0000313" key="5">
    <source>
        <dbReference type="EMBL" id="GAA4191660.1"/>
    </source>
</evidence>
<dbReference type="InterPro" id="IPR028082">
    <property type="entry name" value="Peripla_BP_I"/>
</dbReference>
<sequence>MPTVSDVARAAGVSRQTVSNVLNSPEIVREETRTRVAAAIAELGYRPHASARRLRTRRASTIAVRLDPFAGGISGAVLDRFLHALTERAEARGLSVMLYTAKDAADEIRQFQRLVDGAAVDAFVLASTYDGDPRTEWLIEHGQPFVTFGRPWGIADLDDPLHFWVDVDGRAGVAEAVRRLRGSGARTIGFLGWPAGSGTGDERRAGWAAGVAEGDREGGVVTEGPRAEPARLSAESEESVAAARAATRRLLAQASDLDALVAVSDTLALGALIETGGSLPVVGFDNTPVAEAIGFSSIDQRVDEVAAAALELLELVGRSEAGDPRSHRLITPEVIMRPPGPALGLVG</sequence>
<dbReference type="PRINTS" id="PR00036">
    <property type="entry name" value="HTHLACI"/>
</dbReference>
<dbReference type="PROSITE" id="PS00356">
    <property type="entry name" value="HTH_LACI_1"/>
    <property type="match status" value="1"/>
</dbReference>
<dbReference type="PANTHER" id="PTHR30146:SF109">
    <property type="entry name" value="HTH-TYPE TRANSCRIPTIONAL REGULATOR GALS"/>
    <property type="match status" value="1"/>
</dbReference>
<reference evidence="6" key="1">
    <citation type="journal article" date="2019" name="Int. J. Syst. Evol. Microbiol.">
        <title>The Global Catalogue of Microorganisms (GCM) 10K type strain sequencing project: providing services to taxonomists for standard genome sequencing and annotation.</title>
        <authorList>
            <consortium name="The Broad Institute Genomics Platform"/>
            <consortium name="The Broad Institute Genome Sequencing Center for Infectious Disease"/>
            <person name="Wu L."/>
            <person name="Ma J."/>
        </authorList>
    </citation>
    <scope>NUCLEOTIDE SEQUENCE [LARGE SCALE GENOMIC DNA]</scope>
    <source>
        <strain evidence="6">JCM 17593</strain>
    </source>
</reference>